<keyword evidence="2" id="KW-1185">Reference proteome</keyword>
<dbReference type="PANTHER" id="PTHR10039:SF5">
    <property type="entry name" value="NACHT DOMAIN-CONTAINING PROTEIN"/>
    <property type="match status" value="1"/>
</dbReference>
<dbReference type="RefSeq" id="XP_040660445.1">
    <property type="nucleotide sequence ID" value="XM_040799562.1"/>
</dbReference>
<evidence type="ECO:0000313" key="1">
    <source>
        <dbReference type="EMBL" id="KYK61093.1"/>
    </source>
</evidence>
<dbReference type="AlphaFoldDB" id="A0A151GVL2"/>
<reference evidence="1 2" key="1">
    <citation type="journal article" date="2016" name="Sci. Rep.">
        <title>Insights into Adaptations to a Near-Obligate Nematode Endoparasitic Lifestyle from the Finished Genome of Drechmeria coniospora.</title>
        <authorList>
            <person name="Zhang L."/>
            <person name="Zhou Z."/>
            <person name="Guo Q."/>
            <person name="Fokkens L."/>
            <person name="Miskei M."/>
            <person name="Pocsi I."/>
            <person name="Zhang W."/>
            <person name="Chen M."/>
            <person name="Wang L."/>
            <person name="Sun Y."/>
            <person name="Donzelli B.G."/>
            <person name="Gibson D.M."/>
            <person name="Nelson D.R."/>
            <person name="Luo J.G."/>
            <person name="Rep M."/>
            <person name="Liu H."/>
            <person name="Yang S."/>
            <person name="Wang J."/>
            <person name="Krasnoff S.B."/>
            <person name="Xu Y."/>
            <person name="Molnar I."/>
            <person name="Lin M."/>
        </authorList>
    </citation>
    <scope>NUCLEOTIDE SEQUENCE [LARGE SCALE GENOMIC DNA]</scope>
    <source>
        <strain evidence="1 2">ARSEF 6962</strain>
    </source>
</reference>
<organism evidence="1 2">
    <name type="scientific">Drechmeria coniospora</name>
    <name type="common">Nematophagous fungus</name>
    <name type="synonym">Meria coniospora</name>
    <dbReference type="NCBI Taxonomy" id="98403"/>
    <lineage>
        <taxon>Eukaryota</taxon>
        <taxon>Fungi</taxon>
        <taxon>Dikarya</taxon>
        <taxon>Ascomycota</taxon>
        <taxon>Pezizomycotina</taxon>
        <taxon>Sordariomycetes</taxon>
        <taxon>Hypocreomycetidae</taxon>
        <taxon>Hypocreales</taxon>
        <taxon>Ophiocordycipitaceae</taxon>
        <taxon>Drechmeria</taxon>
    </lineage>
</organism>
<dbReference type="STRING" id="98403.A0A151GVL2"/>
<dbReference type="InParanoid" id="A0A151GVL2"/>
<evidence type="ECO:0000313" key="2">
    <source>
        <dbReference type="Proteomes" id="UP000076580"/>
    </source>
</evidence>
<dbReference type="PANTHER" id="PTHR10039">
    <property type="entry name" value="AMELOGENIN"/>
    <property type="match status" value="1"/>
</dbReference>
<proteinExistence type="predicted"/>
<name>A0A151GVL2_DRECN</name>
<protein>
    <submittedName>
        <fullName evidence="1">Uncharacterized protein</fullName>
    </submittedName>
</protein>
<dbReference type="EMBL" id="LAYC01000001">
    <property type="protein sequence ID" value="KYK61093.1"/>
    <property type="molecule type" value="Genomic_DNA"/>
</dbReference>
<sequence length="637" mass="71373">MAAAADQEASATIVEFLQAATEVYKVMMHVRQHPGPSGTMMENLLPRLVNATNALLVPAADTPDGGFVLADACRKVGLDLSLKLHRFHDALHVHGGDSSTRSLWSSQDIDALAIRLHDLAVRHADNADLTTCINLPQMSICLFVDGLEEFDGDHLALTHFFKNIGLGEHGKGVKICPSSRQWAVFADAFTDVVPQLGLQDLTYSDMHGYVRHRLRANSDIGRLLERKPEAGDMLIKVAVERSDGVFLWLRLAVDTMMDDFNSLLGISNLFANLERLPSHLDGLFAHLLFEGLTAEQLSVTATIFRLIRAREVVADFLGNYSANSPTVWELAFCLEEDDDDLALSLVVEKVSDDYRPLEEVEHHRRLDEWWPDITLAVTHARHIVIDVKSLQLPLLSELDKTLSWLWMCKPQDRYDHWARSAFGAYEVRVKAPPICQPFLCLASKFGLIKYVSEEVIDTCAKEHQSKESCGNNSAAHNGPTPLLAYAVEFLCSRNRTIYPLSNPTLFKVLLEHPSHMNSGANHEYVDFTTRAPTTPWLTLLRHLCDARRRQWIAYYDIDPLGTARWMEIVRLFVEVGAAHPHAVVASDAWDPEISALDVLQLLDQTYGAVEIPKLKEGLRQKLNASPEYPLSIDMMHG</sequence>
<dbReference type="GeneID" id="63714877"/>
<accession>A0A151GVL2</accession>
<comment type="caution">
    <text evidence="1">The sequence shown here is derived from an EMBL/GenBank/DDBJ whole genome shotgun (WGS) entry which is preliminary data.</text>
</comment>
<gene>
    <name evidence="1" type="ORF">DCS_02234</name>
</gene>
<dbReference type="Proteomes" id="UP000076580">
    <property type="component" value="Chromosome 01"/>
</dbReference>